<sequence length="222" mass="24940">MPRTTAPGRTHAVAMFRPIVAEPAPNQRPERGHQTSKLLSDLPRSIQQAAVSLQGNMEEEFRRRPRRLEEVFFERKRREQQQQAQRSGSKDDNKLEQLQRAHPTLLLRDEPQRHVPIAAARNAGTVAQHLPSYGQANQFSLSMEIKSEDGSGNIAVYQKIHMSIIKFQMGTFQPAATSQSGIVILPLQNGRLDNVINIVIKVGPVLNINRSPNDIIVIVPRP</sequence>
<evidence type="ECO:0000313" key="3">
    <source>
        <dbReference type="Proteomes" id="UP000092445"/>
    </source>
</evidence>
<proteinExistence type="predicted"/>
<dbReference type="EnsemblMetazoa" id="GPAI018969-RA">
    <property type="protein sequence ID" value="GPAI018969-PA"/>
    <property type="gene ID" value="GPAI018969"/>
</dbReference>
<keyword evidence="3" id="KW-1185">Reference proteome</keyword>
<evidence type="ECO:0000256" key="1">
    <source>
        <dbReference type="SAM" id="MobiDB-lite"/>
    </source>
</evidence>
<reference evidence="3" key="1">
    <citation type="submission" date="2014-03" db="EMBL/GenBank/DDBJ databases">
        <authorList>
            <person name="Aksoy S."/>
            <person name="Warren W."/>
            <person name="Wilson R.K."/>
        </authorList>
    </citation>
    <scope>NUCLEOTIDE SEQUENCE [LARGE SCALE GENOMIC DNA]</scope>
    <source>
        <strain evidence="3">IAEA</strain>
    </source>
</reference>
<dbReference type="AlphaFoldDB" id="A0A1A9ZM77"/>
<reference evidence="2" key="2">
    <citation type="submission" date="2020-05" db="UniProtKB">
        <authorList>
            <consortium name="EnsemblMetazoa"/>
        </authorList>
    </citation>
    <scope>IDENTIFICATION</scope>
    <source>
        <strain evidence="2">IAEA</strain>
    </source>
</reference>
<organism evidence="2 3">
    <name type="scientific">Glossina pallidipes</name>
    <name type="common">Tsetse fly</name>
    <dbReference type="NCBI Taxonomy" id="7398"/>
    <lineage>
        <taxon>Eukaryota</taxon>
        <taxon>Metazoa</taxon>
        <taxon>Ecdysozoa</taxon>
        <taxon>Arthropoda</taxon>
        <taxon>Hexapoda</taxon>
        <taxon>Insecta</taxon>
        <taxon>Pterygota</taxon>
        <taxon>Neoptera</taxon>
        <taxon>Endopterygota</taxon>
        <taxon>Diptera</taxon>
        <taxon>Brachycera</taxon>
        <taxon>Muscomorpha</taxon>
        <taxon>Hippoboscoidea</taxon>
        <taxon>Glossinidae</taxon>
        <taxon>Glossina</taxon>
    </lineage>
</organism>
<evidence type="ECO:0000313" key="2">
    <source>
        <dbReference type="EnsemblMetazoa" id="GPAI018969-PA"/>
    </source>
</evidence>
<feature type="region of interest" description="Disordered" evidence="1">
    <location>
        <begin position="1"/>
        <end position="42"/>
    </location>
</feature>
<dbReference type="Proteomes" id="UP000092445">
    <property type="component" value="Unassembled WGS sequence"/>
</dbReference>
<feature type="region of interest" description="Disordered" evidence="1">
    <location>
        <begin position="72"/>
        <end position="96"/>
    </location>
</feature>
<name>A0A1A9ZM77_GLOPL</name>
<accession>A0A1A9ZM77</accession>
<dbReference type="VEuPathDB" id="VectorBase:GPAI018969"/>
<protein>
    <submittedName>
        <fullName evidence="2">Uncharacterized protein</fullName>
    </submittedName>
</protein>